<reference evidence="4" key="1">
    <citation type="journal article" date="2019" name="BMC Genomics">
        <title>A new reference genome for Sorghum bicolor reveals high levels of sequence similarity between sweet and grain genotypes: implications for the genetics of sugar metabolism.</title>
        <authorList>
            <person name="Cooper E.A."/>
            <person name="Brenton Z.W."/>
            <person name="Flinn B.S."/>
            <person name="Jenkins J."/>
            <person name="Shu S."/>
            <person name="Flowers D."/>
            <person name="Luo F."/>
            <person name="Wang Y."/>
            <person name="Xia P."/>
            <person name="Barry K."/>
            <person name="Daum C."/>
            <person name="Lipzen A."/>
            <person name="Yoshinaga Y."/>
            <person name="Schmutz J."/>
            <person name="Saski C."/>
            <person name="Vermerris W."/>
            <person name="Kresovich S."/>
        </authorList>
    </citation>
    <scope>NUCLEOTIDE SEQUENCE</scope>
</reference>
<evidence type="ECO:0000259" key="2">
    <source>
        <dbReference type="Pfam" id="PF04859"/>
    </source>
</evidence>
<dbReference type="AlphaFoldDB" id="A0A921RBL5"/>
<dbReference type="InterPro" id="IPR040225">
    <property type="entry name" value="GIL1-like"/>
</dbReference>
<dbReference type="InterPro" id="IPR006943">
    <property type="entry name" value="DUF641_pln"/>
</dbReference>
<dbReference type="Proteomes" id="UP000807115">
    <property type="component" value="Chromosome 3"/>
</dbReference>
<dbReference type="Pfam" id="PF24994">
    <property type="entry name" value="GIL1_IRKI_C"/>
    <property type="match status" value="1"/>
</dbReference>
<feature type="domain" description="DUF641" evidence="2">
    <location>
        <begin position="124"/>
        <end position="251"/>
    </location>
</feature>
<feature type="domain" description="GIL1/IRKI C-terminal" evidence="3">
    <location>
        <begin position="458"/>
        <end position="515"/>
    </location>
</feature>
<evidence type="ECO:0000313" key="4">
    <source>
        <dbReference type="EMBL" id="KAG0536017.1"/>
    </source>
</evidence>
<evidence type="ECO:0008006" key="6">
    <source>
        <dbReference type="Google" id="ProtNLM"/>
    </source>
</evidence>
<dbReference type="GO" id="GO:0009959">
    <property type="term" value="P:negative gravitropism"/>
    <property type="evidence" value="ECO:0007669"/>
    <property type="project" value="InterPro"/>
</dbReference>
<proteinExistence type="predicted"/>
<dbReference type="Pfam" id="PF04859">
    <property type="entry name" value="DUF641"/>
    <property type="match status" value="1"/>
</dbReference>
<gene>
    <name evidence="4" type="ORF">BDA96_03G028300</name>
</gene>
<organism evidence="4 5">
    <name type="scientific">Sorghum bicolor</name>
    <name type="common">Sorghum</name>
    <name type="synonym">Sorghum vulgare</name>
    <dbReference type="NCBI Taxonomy" id="4558"/>
    <lineage>
        <taxon>Eukaryota</taxon>
        <taxon>Viridiplantae</taxon>
        <taxon>Streptophyta</taxon>
        <taxon>Embryophyta</taxon>
        <taxon>Tracheophyta</taxon>
        <taxon>Spermatophyta</taxon>
        <taxon>Magnoliopsida</taxon>
        <taxon>Liliopsida</taxon>
        <taxon>Poales</taxon>
        <taxon>Poaceae</taxon>
        <taxon>PACMAD clade</taxon>
        <taxon>Panicoideae</taxon>
        <taxon>Andropogonodae</taxon>
        <taxon>Andropogoneae</taxon>
        <taxon>Sorghinae</taxon>
        <taxon>Sorghum</taxon>
    </lineage>
</organism>
<reference evidence="4" key="2">
    <citation type="submission" date="2020-10" db="EMBL/GenBank/DDBJ databases">
        <authorList>
            <person name="Cooper E.A."/>
            <person name="Brenton Z.W."/>
            <person name="Flinn B.S."/>
            <person name="Jenkins J."/>
            <person name="Shu S."/>
            <person name="Flowers D."/>
            <person name="Luo F."/>
            <person name="Wang Y."/>
            <person name="Xia P."/>
            <person name="Barry K."/>
            <person name="Daum C."/>
            <person name="Lipzen A."/>
            <person name="Yoshinaga Y."/>
            <person name="Schmutz J."/>
            <person name="Saski C."/>
            <person name="Vermerris W."/>
            <person name="Kresovich S."/>
        </authorList>
    </citation>
    <scope>NUCLEOTIDE SEQUENCE</scope>
</reference>
<evidence type="ECO:0000259" key="3">
    <source>
        <dbReference type="Pfam" id="PF24994"/>
    </source>
</evidence>
<protein>
    <recommendedName>
        <fullName evidence="6">DUF641 domain-containing protein</fullName>
    </recommendedName>
</protein>
<dbReference type="GO" id="GO:0009639">
    <property type="term" value="P:response to red or far red light"/>
    <property type="evidence" value="ECO:0007669"/>
    <property type="project" value="InterPro"/>
</dbReference>
<dbReference type="EMBL" id="CM027682">
    <property type="protein sequence ID" value="KAG0536017.1"/>
    <property type="molecule type" value="Genomic_DNA"/>
</dbReference>
<evidence type="ECO:0000256" key="1">
    <source>
        <dbReference type="SAM" id="MobiDB-lite"/>
    </source>
</evidence>
<sequence length="526" mass="57207">MEAQVAAPPHHHQHQQQQQKAANLARTFTKLLRRKRADAVAQGGGANEAPASVVGDDGLGEERTEPTPPAIPSLSKLKLSGNLAAAYSFDAFFRNAAEKKAAAGGPGAGGVRQTAGAGEVTPEAAADALLANLFAGVSAVKAAYAQLQLAQFPYDAEAIQSADAAVVAELTRLSDTKRRYLRDPAAAARGAAAAGHTALAAHAEEQRHLLKTYQITARKLESDLRARDAEADRARSSLTAELRAERALEARLHPGRTLASLDELHLSGLNPTHFLTALRHTVKSIRSFARSMLNSMQSAGWDLGAAAAAVHPGVPLRRAGDTKFVFESYVAMKMFANFHRRDFNFSFLDEREFYDRRRFFEEFTELKAEPASAFLDVRNPRWSGFGKFLRAKYLSLVHARMETAFFGRLEQRGIVSAGPGFPESSWFADFAEMARRVWLLHCLFFAFDGGAEEDGASIFQVRTGARFSEVYMESVSDGRAGDDAGAAAAAEDRVVGFTVLPGFRVGRTLIQCRVYLSKPSKPVRRP</sequence>
<name>A0A921RBL5_SORBI</name>
<dbReference type="InterPro" id="IPR056813">
    <property type="entry name" value="GIL1_IRKI_C"/>
</dbReference>
<accession>A0A921RBL5</accession>
<comment type="caution">
    <text evidence="4">The sequence shown here is derived from an EMBL/GenBank/DDBJ whole genome shotgun (WGS) entry which is preliminary data.</text>
</comment>
<feature type="region of interest" description="Disordered" evidence="1">
    <location>
        <begin position="1"/>
        <end position="73"/>
    </location>
</feature>
<evidence type="ECO:0000313" key="5">
    <source>
        <dbReference type="Proteomes" id="UP000807115"/>
    </source>
</evidence>
<dbReference type="PANTHER" id="PTHR31161">
    <property type="entry name" value="PROTEIN GRAVITROPIC IN THE LIGHT 1"/>
    <property type="match status" value="1"/>
</dbReference>